<evidence type="ECO:0000313" key="4">
    <source>
        <dbReference type="Proteomes" id="UP000295689"/>
    </source>
</evidence>
<dbReference type="PANTHER" id="PTHR34351:SF2">
    <property type="entry name" value="DUF58 DOMAIN-CONTAINING PROTEIN"/>
    <property type="match status" value="1"/>
</dbReference>
<keyword evidence="1" id="KW-0472">Membrane</keyword>
<dbReference type="Proteomes" id="UP000295689">
    <property type="component" value="Unassembled WGS sequence"/>
</dbReference>
<evidence type="ECO:0000259" key="2">
    <source>
        <dbReference type="Pfam" id="PF01882"/>
    </source>
</evidence>
<dbReference type="InterPro" id="IPR002881">
    <property type="entry name" value="DUF58"/>
</dbReference>
<dbReference type="PANTHER" id="PTHR34351">
    <property type="entry name" value="SLR1927 PROTEIN-RELATED"/>
    <property type="match status" value="1"/>
</dbReference>
<dbReference type="EMBL" id="SLVV01000021">
    <property type="protein sequence ID" value="TCN18081.1"/>
    <property type="molecule type" value="Genomic_DNA"/>
</dbReference>
<feature type="transmembrane region" description="Helical" evidence="1">
    <location>
        <begin position="12"/>
        <end position="30"/>
    </location>
</feature>
<keyword evidence="1" id="KW-1133">Transmembrane helix</keyword>
<evidence type="ECO:0000313" key="3">
    <source>
        <dbReference type="EMBL" id="TCN18081.1"/>
    </source>
</evidence>
<sequence>MKKYLQKLKEFWKLLTLFILILITFSYAMFQGGFVSWFLFYSFLPFALYGLGLSLYPLADYSGERKLPQYEFSAGEAVKAELQLERRFRFPLFYVILEESMEKSLSGVLKNSEAKTILFPGFKTKLSYKYSIGSLPRGEHHIKGIRLKTGDPLGLIEKEKMLPAQDKILVYPPYEELIYRPAENQFDQGMTATNERLSRDTSMSVGVREYQPGDRFSWINWKATAKRNDFMTKEFEQRQSHDVMVAMDCAPEECFEAVVSFTASITRAILRKGAQAGLLTVSRERVLFPTRGGEAQQKQLFYHLAKITASSPVPFDQVLEGETFMGRQHQAMMLVTSRLTQSLLDKAAYYSRRNGSMSIFLIKGKKDRPTQREIALKASAVSRGIRVTIVQDGRFAEAFSEVNSR</sequence>
<protein>
    <submittedName>
        <fullName evidence="3">Uncharacterized protein (DUF58 family)</fullName>
    </submittedName>
</protein>
<name>A0A4R2AW24_9BACI</name>
<comment type="caution">
    <text evidence="3">The sequence shown here is derived from an EMBL/GenBank/DDBJ whole genome shotgun (WGS) entry which is preliminary data.</text>
</comment>
<accession>A0A4R2AW24</accession>
<dbReference type="RefSeq" id="WP_132011451.1">
    <property type="nucleotide sequence ID" value="NZ_JABUHM010000021.1"/>
</dbReference>
<reference evidence="3 4" key="1">
    <citation type="journal article" date="2015" name="Stand. Genomic Sci.">
        <title>Genomic Encyclopedia of Bacterial and Archaeal Type Strains, Phase III: the genomes of soil and plant-associated and newly described type strains.</title>
        <authorList>
            <person name="Whitman W.B."/>
            <person name="Woyke T."/>
            <person name="Klenk H.P."/>
            <person name="Zhou Y."/>
            <person name="Lilburn T.G."/>
            <person name="Beck B.J."/>
            <person name="De Vos P."/>
            <person name="Vandamme P."/>
            <person name="Eisen J.A."/>
            <person name="Garrity G."/>
            <person name="Hugenholtz P."/>
            <person name="Kyrpides N.C."/>
        </authorList>
    </citation>
    <scope>NUCLEOTIDE SEQUENCE [LARGE SCALE GENOMIC DNA]</scope>
    <source>
        <strain evidence="3 4">CV53</strain>
    </source>
</reference>
<gene>
    <name evidence="3" type="ORF">EV146_1219</name>
</gene>
<dbReference type="AlphaFoldDB" id="A0A4R2AW24"/>
<dbReference type="Pfam" id="PF01882">
    <property type="entry name" value="DUF58"/>
    <property type="match status" value="1"/>
</dbReference>
<keyword evidence="1" id="KW-0812">Transmembrane</keyword>
<keyword evidence="4" id="KW-1185">Reference proteome</keyword>
<feature type="domain" description="DUF58" evidence="2">
    <location>
        <begin position="207"/>
        <end position="357"/>
    </location>
</feature>
<feature type="transmembrane region" description="Helical" evidence="1">
    <location>
        <begin position="36"/>
        <end position="59"/>
    </location>
</feature>
<organism evidence="3 4">
    <name type="scientific">Mesobacillus foraminis</name>
    <dbReference type="NCBI Taxonomy" id="279826"/>
    <lineage>
        <taxon>Bacteria</taxon>
        <taxon>Bacillati</taxon>
        <taxon>Bacillota</taxon>
        <taxon>Bacilli</taxon>
        <taxon>Bacillales</taxon>
        <taxon>Bacillaceae</taxon>
        <taxon>Mesobacillus</taxon>
    </lineage>
</organism>
<evidence type="ECO:0000256" key="1">
    <source>
        <dbReference type="SAM" id="Phobius"/>
    </source>
</evidence>
<proteinExistence type="predicted"/>